<dbReference type="Proteomes" id="UP000006362">
    <property type="component" value="Chromosome"/>
</dbReference>
<accession>E8T3L6</accession>
<dbReference type="RefSeq" id="WP_013536933.1">
    <property type="nucleotide sequence ID" value="NC_014926.1"/>
</dbReference>
<proteinExistence type="predicted"/>
<dbReference type="eggNOG" id="ENOG50343D2">
    <property type="taxonomic scope" value="Bacteria"/>
</dbReference>
<gene>
    <name evidence="1" type="ordered locus">Theam_0174</name>
</gene>
<dbReference type="AlphaFoldDB" id="E8T3L6"/>
<dbReference type="KEGG" id="tam:Theam_0174"/>
<dbReference type="OrthoDB" id="15241at2"/>
<sequence>MLETGSFWVLQELFVEPSVAGTEVECSAELKVASELVERREGRCKVVVEISGSLIEGHRQVANLRFVNISNVELKKRVTSKTLLKRLEKKKLEELLSLLPIYALKAGISITRVEHEL</sequence>
<dbReference type="EMBL" id="CP002444">
    <property type="protein sequence ID" value="ADU96147.1"/>
    <property type="molecule type" value="Genomic_DNA"/>
</dbReference>
<reference evidence="1" key="1">
    <citation type="submission" date="2011-01" db="EMBL/GenBank/DDBJ databases">
        <title>Complete sequence of chromosome of Thermovibrio ammonificans HB-1.</title>
        <authorList>
            <consortium name="US DOE Joint Genome Institute"/>
            <person name="Lucas S."/>
            <person name="Copeland A."/>
            <person name="Lapidus A."/>
            <person name="Cheng J.-F."/>
            <person name="Goodwin L."/>
            <person name="Pitluck S."/>
            <person name="Davenport K."/>
            <person name="Detter J.C."/>
            <person name="Han C."/>
            <person name="Tapia R."/>
            <person name="Land M."/>
            <person name="Hauser L."/>
            <person name="Kyrpides N."/>
            <person name="Ivanova N."/>
            <person name="Ovchinnikova G."/>
            <person name="Vetriani C."/>
            <person name="Woyke T."/>
        </authorList>
    </citation>
    <scope>NUCLEOTIDE SEQUENCE [LARGE SCALE GENOMIC DNA]</scope>
    <source>
        <strain evidence="1">HB-1</strain>
    </source>
</reference>
<dbReference type="STRING" id="648996.Theam_0174"/>
<keyword evidence="2" id="KW-1185">Reference proteome</keyword>
<protein>
    <submittedName>
        <fullName evidence="1">Uncharacterized protein</fullName>
    </submittedName>
</protein>
<dbReference type="HOGENOM" id="CLU_2092902_0_0_0"/>
<evidence type="ECO:0000313" key="1">
    <source>
        <dbReference type="EMBL" id="ADU96147.1"/>
    </source>
</evidence>
<organism evidence="1 2">
    <name type="scientific">Thermovibrio ammonificans (strain DSM 15698 / JCM 12110 / HB-1)</name>
    <dbReference type="NCBI Taxonomy" id="648996"/>
    <lineage>
        <taxon>Bacteria</taxon>
        <taxon>Pseudomonadati</taxon>
        <taxon>Aquificota</taxon>
        <taxon>Aquificia</taxon>
        <taxon>Desulfurobacteriales</taxon>
        <taxon>Desulfurobacteriaceae</taxon>
        <taxon>Thermovibrio</taxon>
    </lineage>
</organism>
<evidence type="ECO:0000313" key="2">
    <source>
        <dbReference type="Proteomes" id="UP000006362"/>
    </source>
</evidence>
<name>E8T3L6_THEA1</name>